<dbReference type="PROSITE" id="PS50933">
    <property type="entry name" value="CHRD"/>
    <property type="match status" value="1"/>
</dbReference>
<dbReference type="Pfam" id="PF07452">
    <property type="entry name" value="CHRD"/>
    <property type="match status" value="1"/>
</dbReference>
<gene>
    <name evidence="3" type="ORF">JFN93_09905</name>
</gene>
<dbReference type="AlphaFoldDB" id="A0A8J7J7B3"/>
<evidence type="ECO:0000259" key="2">
    <source>
        <dbReference type="PROSITE" id="PS50933"/>
    </source>
</evidence>
<feature type="chain" id="PRO_5035149590" evidence="1">
    <location>
        <begin position="24"/>
        <end position="158"/>
    </location>
</feature>
<protein>
    <submittedName>
        <fullName evidence="3">CHRD domain-containing protein</fullName>
    </submittedName>
</protein>
<sequence>MRRMKFMLLVVLSVLVTTSLCWGAGTKRFHAKMKGDDEVPAVKTKATGTAEFALSKDGKELAYKVSVKNIVSPNAAHIHLGKKGESGGPVLDLFKGQKKRQGKVSGLLAQGIASDKDLIGDLQGKTLADLVAQIKAGDAYVNVHTEAFPDGEIRGQIK</sequence>
<dbReference type="SMART" id="SM00754">
    <property type="entry name" value="CHRD"/>
    <property type="match status" value="1"/>
</dbReference>
<keyword evidence="1" id="KW-0732">Signal</keyword>
<proteinExistence type="predicted"/>
<dbReference type="EMBL" id="JAEMHM010000007">
    <property type="protein sequence ID" value="MBJ6725021.1"/>
    <property type="molecule type" value="Genomic_DNA"/>
</dbReference>
<reference evidence="3" key="1">
    <citation type="submission" date="2020-12" db="EMBL/GenBank/DDBJ databases">
        <title>Geomonas sp. Red875, isolated from river sediment.</title>
        <authorList>
            <person name="Xu Z."/>
            <person name="Zhang Z."/>
            <person name="Masuda Y."/>
            <person name="Itoh H."/>
            <person name="Senoo K."/>
        </authorList>
    </citation>
    <scope>NUCLEOTIDE SEQUENCE</scope>
    <source>
        <strain evidence="3">Red875</strain>
    </source>
</reference>
<accession>A0A8J7J7B3</accession>
<feature type="domain" description="CHRD" evidence="2">
    <location>
        <begin position="25"/>
        <end position="158"/>
    </location>
</feature>
<evidence type="ECO:0000313" key="3">
    <source>
        <dbReference type="EMBL" id="MBJ6725021.1"/>
    </source>
</evidence>
<name>A0A8J7J7B3_9BACT</name>
<comment type="caution">
    <text evidence="3">The sequence shown here is derived from an EMBL/GenBank/DDBJ whole genome shotgun (WGS) entry which is preliminary data.</text>
</comment>
<evidence type="ECO:0000313" key="4">
    <source>
        <dbReference type="Proteomes" id="UP000636888"/>
    </source>
</evidence>
<feature type="signal peptide" evidence="1">
    <location>
        <begin position="1"/>
        <end position="23"/>
    </location>
</feature>
<dbReference type="RefSeq" id="WP_199383912.1">
    <property type="nucleotide sequence ID" value="NZ_JAEMHM010000007.1"/>
</dbReference>
<dbReference type="Proteomes" id="UP000636888">
    <property type="component" value="Unassembled WGS sequence"/>
</dbReference>
<organism evidence="3 4">
    <name type="scientific">Geomesophilobacter sediminis</name>
    <dbReference type="NCBI Taxonomy" id="2798584"/>
    <lineage>
        <taxon>Bacteria</taxon>
        <taxon>Pseudomonadati</taxon>
        <taxon>Thermodesulfobacteriota</taxon>
        <taxon>Desulfuromonadia</taxon>
        <taxon>Geobacterales</taxon>
        <taxon>Geobacteraceae</taxon>
        <taxon>Geomesophilobacter</taxon>
    </lineage>
</organism>
<keyword evidence="4" id="KW-1185">Reference proteome</keyword>
<dbReference type="InterPro" id="IPR010895">
    <property type="entry name" value="CHRD"/>
</dbReference>
<evidence type="ECO:0000256" key="1">
    <source>
        <dbReference type="SAM" id="SignalP"/>
    </source>
</evidence>